<dbReference type="AlphaFoldDB" id="A0A5D5AP26"/>
<dbReference type="Gene3D" id="3.30.9.10">
    <property type="entry name" value="D-Amino Acid Oxidase, subunit A, domain 2"/>
    <property type="match status" value="1"/>
</dbReference>
<protein>
    <submittedName>
        <fullName evidence="7">FAD-dependent oxidoreductase</fullName>
    </submittedName>
</protein>
<dbReference type="InterPro" id="IPR006076">
    <property type="entry name" value="FAD-dep_OxRdtase"/>
</dbReference>
<evidence type="ECO:0000256" key="1">
    <source>
        <dbReference type="ARBA" id="ARBA00001974"/>
    </source>
</evidence>
<dbReference type="InterPro" id="IPR036188">
    <property type="entry name" value="FAD/NAD-bd_sf"/>
</dbReference>
<comment type="similarity">
    <text evidence="5">Belongs to the L2HGDH family.</text>
</comment>
<evidence type="ECO:0000313" key="8">
    <source>
        <dbReference type="Proteomes" id="UP000324104"/>
    </source>
</evidence>
<evidence type="ECO:0000256" key="5">
    <source>
        <dbReference type="ARBA" id="ARBA00037941"/>
    </source>
</evidence>
<evidence type="ECO:0000256" key="4">
    <source>
        <dbReference type="ARBA" id="ARBA00023002"/>
    </source>
</evidence>
<dbReference type="GO" id="GO:0005737">
    <property type="term" value="C:cytoplasm"/>
    <property type="evidence" value="ECO:0007669"/>
    <property type="project" value="TreeGrafter"/>
</dbReference>
<dbReference type="PANTHER" id="PTHR43104">
    <property type="entry name" value="L-2-HYDROXYGLUTARATE DEHYDROGENASE, MITOCHONDRIAL"/>
    <property type="match status" value="1"/>
</dbReference>
<comment type="cofactor">
    <cofactor evidence="1">
        <name>FAD</name>
        <dbReference type="ChEBI" id="CHEBI:57692"/>
    </cofactor>
</comment>
<keyword evidence="3" id="KW-0274">FAD</keyword>
<gene>
    <name evidence="7" type="ORF">FYC77_07660</name>
</gene>
<proteinExistence type="inferred from homology"/>
<evidence type="ECO:0000259" key="6">
    <source>
        <dbReference type="Pfam" id="PF01266"/>
    </source>
</evidence>
<comment type="caution">
    <text evidence="7">The sequence shown here is derived from an EMBL/GenBank/DDBJ whole genome shotgun (WGS) entry which is preliminary data.</text>
</comment>
<name>A0A5D5AP26_9EURY</name>
<dbReference type="EMBL" id="VTAW01000007">
    <property type="protein sequence ID" value="TYT62635.1"/>
    <property type="molecule type" value="Genomic_DNA"/>
</dbReference>
<dbReference type="PANTHER" id="PTHR43104:SF2">
    <property type="entry name" value="L-2-HYDROXYGLUTARATE DEHYDROGENASE, MITOCHONDRIAL"/>
    <property type="match status" value="1"/>
</dbReference>
<evidence type="ECO:0000256" key="2">
    <source>
        <dbReference type="ARBA" id="ARBA00022630"/>
    </source>
</evidence>
<dbReference type="Pfam" id="PF01266">
    <property type="entry name" value="DAO"/>
    <property type="match status" value="1"/>
</dbReference>
<organism evidence="7 8">
    <name type="scientific">Natrialba swarupiae</name>
    <dbReference type="NCBI Taxonomy" id="2448032"/>
    <lineage>
        <taxon>Archaea</taxon>
        <taxon>Methanobacteriati</taxon>
        <taxon>Methanobacteriota</taxon>
        <taxon>Stenosarchaea group</taxon>
        <taxon>Halobacteria</taxon>
        <taxon>Halobacteriales</taxon>
        <taxon>Natrialbaceae</taxon>
        <taxon>Natrialba</taxon>
    </lineage>
</organism>
<keyword evidence="2" id="KW-0285">Flavoprotein</keyword>
<feature type="domain" description="FAD dependent oxidoreductase" evidence="6">
    <location>
        <begin position="3"/>
        <end position="392"/>
    </location>
</feature>
<keyword evidence="4" id="KW-0560">Oxidoreductase</keyword>
<accession>A0A5D5AP26</accession>
<evidence type="ECO:0000313" key="7">
    <source>
        <dbReference type="EMBL" id="TYT62635.1"/>
    </source>
</evidence>
<dbReference type="SUPFAM" id="SSF51905">
    <property type="entry name" value="FAD/NAD(P)-binding domain"/>
    <property type="match status" value="1"/>
</dbReference>
<dbReference type="GO" id="GO:0047545">
    <property type="term" value="F:(S)-2-hydroxyglutarate dehydrogenase activity"/>
    <property type="evidence" value="ECO:0007669"/>
    <property type="project" value="TreeGrafter"/>
</dbReference>
<evidence type="ECO:0000256" key="3">
    <source>
        <dbReference type="ARBA" id="ARBA00022827"/>
    </source>
</evidence>
<sequence>MHDVAIIGAGLVGCSTAYALLEHDPGLDVVILEKEYHLGQHQSGRNSGVLQPGYGAGLSERESTVRTEGVERASAFCRQHDIQLQESGATIVATTDQEAERLGKIEESASSAGISVERLDTTGIQEYEPHAAGTAGLFVPNERVVDSQQYLHELAKQCKNIGGILQKGTEVEQIDDTGSAVRLQTSVGTISAQTVLNSAGLHACRLAHEFGLAQDVSVVPFRCQYYELTPSSSELCRSLLYPTPNPSSPSPGVKFVRRPDGTVILGPTVSPALGYESYESTFDSPQIRQIASNAGFWKFLASAGTLRMAKQELSKTYRPTTFLEEARKLIPTLDEEDLVKSFVAVALRLLTRDGEMASSELDVRTTKRTVHVLNPMSAGVTVSLPLGDYLADHILERL</sequence>
<dbReference type="Gene3D" id="3.50.50.60">
    <property type="entry name" value="FAD/NAD(P)-binding domain"/>
    <property type="match status" value="1"/>
</dbReference>
<reference evidence="7 8" key="1">
    <citation type="submission" date="2019-08" db="EMBL/GenBank/DDBJ databases">
        <title>Archaea genome.</title>
        <authorList>
            <person name="Kajale S."/>
            <person name="Shouche Y."/>
            <person name="Deshpande N."/>
            <person name="Sharma A."/>
        </authorList>
    </citation>
    <scope>NUCLEOTIDE SEQUENCE [LARGE SCALE GENOMIC DNA]</scope>
    <source>
        <strain evidence="7 8">ESP3B_9</strain>
    </source>
</reference>
<dbReference type="Proteomes" id="UP000324104">
    <property type="component" value="Unassembled WGS sequence"/>
</dbReference>
<keyword evidence="8" id="KW-1185">Reference proteome</keyword>